<evidence type="ECO:0000313" key="8">
    <source>
        <dbReference type="EMBL" id="MDA0140364.1"/>
    </source>
</evidence>
<evidence type="ECO:0000256" key="2">
    <source>
        <dbReference type="ARBA" id="ARBA00023082"/>
    </source>
</evidence>
<evidence type="ECO:0000256" key="3">
    <source>
        <dbReference type="ARBA" id="ARBA00023125"/>
    </source>
</evidence>
<dbReference type="PANTHER" id="PTHR30603:SF47">
    <property type="entry name" value="RNA POLYMERASE SIGMA FACTOR SIGD, CHLOROPLASTIC"/>
    <property type="match status" value="1"/>
</dbReference>
<accession>A0ABT4RP78</accession>
<dbReference type="RefSeq" id="WP_202953315.1">
    <property type="nucleotide sequence ID" value="NZ_JAPCID010000038.1"/>
</dbReference>
<dbReference type="SUPFAM" id="SSF88659">
    <property type="entry name" value="Sigma3 and sigma4 domains of RNA polymerase sigma factors"/>
    <property type="match status" value="1"/>
</dbReference>
<comment type="caution">
    <text evidence="8">The sequence shown here is derived from an EMBL/GenBank/DDBJ whole genome shotgun (WGS) entry which is preliminary data.</text>
</comment>
<evidence type="ECO:0000256" key="4">
    <source>
        <dbReference type="ARBA" id="ARBA00023163"/>
    </source>
</evidence>
<dbReference type="Gene3D" id="1.20.120.1810">
    <property type="match status" value="1"/>
</dbReference>
<evidence type="ECO:0000259" key="6">
    <source>
        <dbReference type="PROSITE" id="PS00715"/>
    </source>
</evidence>
<evidence type="ECO:0000256" key="1">
    <source>
        <dbReference type="ARBA" id="ARBA00023015"/>
    </source>
</evidence>
<dbReference type="CDD" id="cd06171">
    <property type="entry name" value="Sigma70_r4"/>
    <property type="match status" value="1"/>
</dbReference>
<dbReference type="EMBL" id="JAPCID010000038">
    <property type="protein sequence ID" value="MDA0140364.1"/>
    <property type="molecule type" value="Genomic_DNA"/>
</dbReference>
<evidence type="ECO:0000313" key="9">
    <source>
        <dbReference type="Proteomes" id="UP001147700"/>
    </source>
</evidence>
<dbReference type="InterPro" id="IPR000943">
    <property type="entry name" value="RNA_pol_sigma70"/>
</dbReference>
<dbReference type="InterPro" id="IPR013324">
    <property type="entry name" value="RNA_pol_sigma_r3/r4-like"/>
</dbReference>
<dbReference type="PRINTS" id="PR00046">
    <property type="entry name" value="SIGMA70FCT"/>
</dbReference>
<dbReference type="Proteomes" id="UP001147700">
    <property type="component" value="Unassembled WGS sequence"/>
</dbReference>
<dbReference type="InterPro" id="IPR013325">
    <property type="entry name" value="RNA_pol_sigma_r2"/>
</dbReference>
<gene>
    <name evidence="8" type="ORF">OJ962_22895</name>
</gene>
<dbReference type="PROSITE" id="PS00716">
    <property type="entry name" value="SIGMA70_2"/>
    <property type="match status" value="1"/>
</dbReference>
<dbReference type="InterPro" id="IPR007627">
    <property type="entry name" value="RNA_pol_sigma70_r2"/>
</dbReference>
<keyword evidence="2 5" id="KW-0731">Sigma factor</keyword>
<keyword evidence="4 5" id="KW-0804">Transcription</keyword>
<dbReference type="InterPro" id="IPR014284">
    <property type="entry name" value="RNA_pol_sigma-70_dom"/>
</dbReference>
<dbReference type="InterPro" id="IPR007630">
    <property type="entry name" value="RNA_pol_sigma70_r4"/>
</dbReference>
<dbReference type="Gene3D" id="1.10.10.10">
    <property type="entry name" value="Winged helix-like DNA-binding domain superfamily/Winged helix DNA-binding domain"/>
    <property type="match status" value="1"/>
</dbReference>
<proteinExistence type="inferred from homology"/>
<feature type="domain" description="RNA polymerase sigma-70" evidence="6">
    <location>
        <begin position="28"/>
        <end position="41"/>
    </location>
</feature>
<dbReference type="Pfam" id="PF04545">
    <property type="entry name" value="Sigma70_r4"/>
    <property type="match status" value="1"/>
</dbReference>
<protein>
    <recommendedName>
        <fullName evidence="5">RNA polymerase sigma factor</fullName>
    </recommendedName>
</protein>
<keyword evidence="1 5" id="KW-0805">Transcription regulation</keyword>
<comment type="function">
    <text evidence="5">Sigma factors are initiation factors that promote the attachment of RNA polymerase to specific initiation sites and are then released.</text>
</comment>
<comment type="similarity">
    <text evidence="5">Belongs to the sigma-70 factor family.</text>
</comment>
<dbReference type="PANTHER" id="PTHR30603">
    <property type="entry name" value="RNA POLYMERASE SIGMA FACTOR RPO"/>
    <property type="match status" value="1"/>
</dbReference>
<name>A0ABT4RP78_9ACTN</name>
<dbReference type="SUPFAM" id="SSF88946">
    <property type="entry name" value="Sigma2 domain of RNA polymerase sigma factors"/>
    <property type="match status" value="1"/>
</dbReference>
<dbReference type="PROSITE" id="PS00715">
    <property type="entry name" value="SIGMA70_1"/>
    <property type="match status" value="1"/>
</dbReference>
<dbReference type="InterPro" id="IPR050239">
    <property type="entry name" value="Sigma-70_RNA_pol_init_factors"/>
</dbReference>
<dbReference type="NCBIfam" id="TIGR02937">
    <property type="entry name" value="sigma70-ECF"/>
    <property type="match status" value="1"/>
</dbReference>
<keyword evidence="9" id="KW-1185">Reference proteome</keyword>
<organism evidence="8 9">
    <name type="scientific">Solirubrobacter deserti</name>
    <dbReference type="NCBI Taxonomy" id="2282478"/>
    <lineage>
        <taxon>Bacteria</taxon>
        <taxon>Bacillati</taxon>
        <taxon>Actinomycetota</taxon>
        <taxon>Thermoleophilia</taxon>
        <taxon>Solirubrobacterales</taxon>
        <taxon>Solirubrobacteraceae</taxon>
        <taxon>Solirubrobacter</taxon>
    </lineage>
</organism>
<reference evidence="8" key="1">
    <citation type="submission" date="2022-10" db="EMBL/GenBank/DDBJ databases">
        <title>The WGS of Solirubrobacter sp. CPCC 204708.</title>
        <authorList>
            <person name="Jiang Z."/>
        </authorList>
    </citation>
    <scope>NUCLEOTIDE SEQUENCE</scope>
    <source>
        <strain evidence="8">CPCC 204708</strain>
    </source>
</reference>
<dbReference type="Pfam" id="PF04542">
    <property type="entry name" value="Sigma70_r2"/>
    <property type="match status" value="1"/>
</dbReference>
<sequence>MSSEIEDHLRLVASQARRFRGRGLPFSDLVQEGAVGLVQAAARFDPARGVPFGAYALHWIERAMNAAVQRQGPAPSLSVRDARRAAKLRVLEGDDESLAARLDTSPERVAALRLVTAPSVPLDRDALEAEEPWPEVLRAEVARELERALSALPEREQIIVRRRYGLGTDVPETFVEIARSFGLTPERVRQLERGALARLAEDEGLRAWAA</sequence>
<evidence type="ECO:0000259" key="7">
    <source>
        <dbReference type="PROSITE" id="PS00716"/>
    </source>
</evidence>
<evidence type="ECO:0000256" key="5">
    <source>
        <dbReference type="RuleBase" id="RU362124"/>
    </source>
</evidence>
<dbReference type="InterPro" id="IPR036388">
    <property type="entry name" value="WH-like_DNA-bd_sf"/>
</dbReference>
<keyword evidence="3 5" id="KW-0238">DNA-binding</keyword>
<feature type="domain" description="RNA polymerase sigma-70" evidence="7">
    <location>
        <begin position="173"/>
        <end position="199"/>
    </location>
</feature>